<feature type="compositionally biased region" description="Basic and acidic residues" evidence="1">
    <location>
        <begin position="55"/>
        <end position="66"/>
    </location>
</feature>
<dbReference type="Proteomes" id="UP000006753">
    <property type="component" value="Unassembled WGS sequence"/>
</dbReference>
<feature type="compositionally biased region" description="Basic residues" evidence="1">
    <location>
        <begin position="40"/>
        <end position="54"/>
    </location>
</feature>
<dbReference type="eggNOG" id="ENOG502S40Z">
    <property type="taxonomic scope" value="Eukaryota"/>
</dbReference>
<feature type="region of interest" description="Disordered" evidence="1">
    <location>
        <begin position="1"/>
        <end position="117"/>
    </location>
</feature>
<organism evidence="3 4">
    <name type="scientific">Marssonina brunnea f. sp. multigermtubi (strain MB_m1)</name>
    <name type="common">Marssonina leaf spot fungus</name>
    <dbReference type="NCBI Taxonomy" id="1072389"/>
    <lineage>
        <taxon>Eukaryota</taxon>
        <taxon>Fungi</taxon>
        <taxon>Dikarya</taxon>
        <taxon>Ascomycota</taxon>
        <taxon>Pezizomycotina</taxon>
        <taxon>Leotiomycetes</taxon>
        <taxon>Helotiales</taxon>
        <taxon>Drepanopezizaceae</taxon>
        <taxon>Drepanopeziza</taxon>
    </lineage>
</organism>
<evidence type="ECO:0000313" key="3">
    <source>
        <dbReference type="EMBL" id="EKD20782.1"/>
    </source>
</evidence>
<dbReference type="GeneID" id="18757399"/>
<keyword evidence="2" id="KW-0472">Membrane</keyword>
<keyword evidence="2" id="KW-1133">Transmembrane helix</keyword>
<reference evidence="3 4" key="1">
    <citation type="journal article" date="2012" name="BMC Genomics">
        <title>Sequencing the genome of Marssonina brunnea reveals fungus-poplar co-evolution.</title>
        <authorList>
            <person name="Zhu S."/>
            <person name="Cao Y.-Z."/>
            <person name="Jiang C."/>
            <person name="Tan B.-Y."/>
            <person name="Wang Z."/>
            <person name="Feng S."/>
            <person name="Zhang L."/>
            <person name="Su X.-H."/>
            <person name="Brejova B."/>
            <person name="Vinar T."/>
            <person name="Xu M."/>
            <person name="Wang M.-X."/>
            <person name="Zhang S.-G."/>
            <person name="Huang M.-R."/>
            <person name="Wu R."/>
            <person name="Zhou Y."/>
        </authorList>
    </citation>
    <scope>NUCLEOTIDE SEQUENCE [LARGE SCALE GENOMIC DNA]</scope>
    <source>
        <strain evidence="3 4">MB_m1</strain>
    </source>
</reference>
<evidence type="ECO:0000256" key="1">
    <source>
        <dbReference type="SAM" id="MobiDB-lite"/>
    </source>
</evidence>
<name>K1X6Q0_MARBU</name>
<dbReference type="HOGENOM" id="CLU_052208_0_0_1"/>
<dbReference type="OrthoDB" id="5419542at2759"/>
<dbReference type="EMBL" id="JH921429">
    <property type="protein sequence ID" value="EKD20782.1"/>
    <property type="molecule type" value="Genomic_DNA"/>
</dbReference>
<keyword evidence="2" id="KW-0812">Transmembrane</keyword>
<dbReference type="InParanoid" id="K1X6Q0"/>
<keyword evidence="4" id="KW-1185">Reference proteome</keyword>
<gene>
    <name evidence="3" type="ORF">MBM_01464</name>
</gene>
<feature type="compositionally biased region" description="Gly residues" evidence="1">
    <location>
        <begin position="67"/>
        <end position="82"/>
    </location>
</feature>
<dbReference type="AlphaFoldDB" id="K1X6Q0"/>
<feature type="region of interest" description="Disordered" evidence="1">
    <location>
        <begin position="357"/>
        <end position="381"/>
    </location>
</feature>
<protein>
    <submittedName>
        <fullName evidence="3">Uncharacterized protein</fullName>
    </submittedName>
</protein>
<dbReference type="OMA" id="KSRHERD"/>
<accession>K1X6Q0</accession>
<proteinExistence type="predicted"/>
<feature type="compositionally biased region" description="Basic and acidic residues" evidence="1">
    <location>
        <begin position="371"/>
        <end position="381"/>
    </location>
</feature>
<sequence>MSSTSTNVPVSESSKGSGVPSSPTRSKNLAARSITEVTGHHHKHRHHPHIHHRNKERERDGKEGRGEGGTGRGDGQGQGQGQGASRSEGHTPSESRSASRPGSVFDGDGGGWERGLRDGYARGERLGMEREREREREKMVKEGAVGDERRMGVLRAVELRNSLNGLNTLSNNTTSRLDNTYYSVLEKLSTLNSTITSLRELASLTRGLTEEFQADASELIDDATGQLDGFNNLQDQEARIASLKARVEKGRKKIGALAERVEGVRERVEGWELAEKKWQEKTRKRLRLLWMVGSVMVVIAAVVMGFQFTPTRIQTQAQGGNAMAALNATGFLGKAPRYEALRNESWKLKRDVLKKLGAGGHGGEEQEQEKEDPRLKVFDEL</sequence>
<evidence type="ECO:0000256" key="2">
    <source>
        <dbReference type="SAM" id="Phobius"/>
    </source>
</evidence>
<evidence type="ECO:0000313" key="4">
    <source>
        <dbReference type="Proteomes" id="UP000006753"/>
    </source>
</evidence>
<feature type="transmembrane region" description="Helical" evidence="2">
    <location>
        <begin position="288"/>
        <end position="308"/>
    </location>
</feature>
<feature type="compositionally biased region" description="Low complexity" evidence="1">
    <location>
        <begin position="8"/>
        <end position="23"/>
    </location>
</feature>
<dbReference type="KEGG" id="mbe:MBM_01464"/>
<dbReference type="STRING" id="1072389.K1X6Q0"/>